<accession>A0A9J6BZ95</accession>
<gene>
    <name evidence="2" type="ORF">PVAND_004488</name>
</gene>
<evidence type="ECO:0000313" key="3">
    <source>
        <dbReference type="Proteomes" id="UP001107558"/>
    </source>
</evidence>
<feature type="chain" id="PRO_5039925034" evidence="1">
    <location>
        <begin position="22"/>
        <end position="109"/>
    </location>
</feature>
<keyword evidence="1" id="KW-0732">Signal</keyword>
<dbReference type="OrthoDB" id="6620644at2759"/>
<reference evidence="2" key="1">
    <citation type="submission" date="2021-03" db="EMBL/GenBank/DDBJ databases">
        <title>Chromosome level genome of the anhydrobiotic midge Polypedilum vanderplanki.</title>
        <authorList>
            <person name="Yoshida Y."/>
            <person name="Kikawada T."/>
            <person name="Gusev O."/>
        </authorList>
    </citation>
    <scope>NUCLEOTIDE SEQUENCE</scope>
    <source>
        <strain evidence="2">NIAS01</strain>
        <tissue evidence="2">Whole body or cell culture</tissue>
    </source>
</reference>
<dbReference type="Proteomes" id="UP001107558">
    <property type="component" value="Chromosome 2"/>
</dbReference>
<sequence>MVKYLALLCLVILCIAHFSESKPAYQVLKVKEGYIPVFIRYGDQPLSEIDPVLAEAFGEHEIAPRNIKDDTSSNDHQIAPVVDTKANESTGKFEGIIKDLLNSAGFGTR</sequence>
<organism evidence="2 3">
    <name type="scientific">Polypedilum vanderplanki</name>
    <name type="common">Sleeping chironomid midge</name>
    <dbReference type="NCBI Taxonomy" id="319348"/>
    <lineage>
        <taxon>Eukaryota</taxon>
        <taxon>Metazoa</taxon>
        <taxon>Ecdysozoa</taxon>
        <taxon>Arthropoda</taxon>
        <taxon>Hexapoda</taxon>
        <taxon>Insecta</taxon>
        <taxon>Pterygota</taxon>
        <taxon>Neoptera</taxon>
        <taxon>Endopterygota</taxon>
        <taxon>Diptera</taxon>
        <taxon>Nematocera</taxon>
        <taxon>Chironomoidea</taxon>
        <taxon>Chironomidae</taxon>
        <taxon>Chironominae</taxon>
        <taxon>Polypedilum</taxon>
        <taxon>Polypedilum</taxon>
    </lineage>
</organism>
<evidence type="ECO:0000313" key="2">
    <source>
        <dbReference type="EMBL" id="KAG5674526.1"/>
    </source>
</evidence>
<evidence type="ECO:0000256" key="1">
    <source>
        <dbReference type="SAM" id="SignalP"/>
    </source>
</evidence>
<protein>
    <submittedName>
        <fullName evidence="2">Uncharacterized protein</fullName>
    </submittedName>
</protein>
<name>A0A9J6BZ95_POLVA</name>
<comment type="caution">
    <text evidence="2">The sequence shown here is derived from an EMBL/GenBank/DDBJ whole genome shotgun (WGS) entry which is preliminary data.</text>
</comment>
<feature type="signal peptide" evidence="1">
    <location>
        <begin position="1"/>
        <end position="21"/>
    </location>
</feature>
<dbReference type="EMBL" id="JADBJN010000002">
    <property type="protein sequence ID" value="KAG5674526.1"/>
    <property type="molecule type" value="Genomic_DNA"/>
</dbReference>
<dbReference type="AlphaFoldDB" id="A0A9J6BZ95"/>
<proteinExistence type="predicted"/>
<keyword evidence="3" id="KW-1185">Reference proteome</keyword>